<dbReference type="GO" id="GO:0005783">
    <property type="term" value="C:endoplasmic reticulum"/>
    <property type="evidence" value="ECO:0007669"/>
    <property type="project" value="UniProtKB-ARBA"/>
</dbReference>
<keyword evidence="5" id="KW-0143">Chaperone</keyword>
<dbReference type="PROSITE" id="PS00636">
    <property type="entry name" value="DNAJ_1"/>
    <property type="match status" value="1"/>
</dbReference>
<evidence type="ECO:0000256" key="7">
    <source>
        <dbReference type="SAM" id="Phobius"/>
    </source>
</evidence>
<evidence type="ECO:0000256" key="6">
    <source>
        <dbReference type="PROSITE-ProRule" id="PRU00546"/>
    </source>
</evidence>
<evidence type="ECO:0000256" key="3">
    <source>
        <dbReference type="ARBA" id="ARBA00022771"/>
    </source>
</evidence>
<dbReference type="InterPro" id="IPR018253">
    <property type="entry name" value="DnaJ_domain_CS"/>
</dbReference>
<gene>
    <name evidence="10" type="ORF">C4D60_Mb09t25350</name>
</gene>
<dbReference type="EMBL" id="PYDT01000010">
    <property type="protein sequence ID" value="THU48355.1"/>
    <property type="molecule type" value="Genomic_DNA"/>
</dbReference>
<dbReference type="GO" id="GO:0031072">
    <property type="term" value="F:heat shock protein binding"/>
    <property type="evidence" value="ECO:0007669"/>
    <property type="project" value="InterPro"/>
</dbReference>
<name>A0A4S8IJ23_MUSBA</name>
<keyword evidence="7" id="KW-0472">Membrane</keyword>
<dbReference type="Pfam" id="PF00684">
    <property type="entry name" value="DnaJ_CXXCXGXG"/>
    <property type="match status" value="1"/>
</dbReference>
<dbReference type="AlphaFoldDB" id="A0A4S8IJ23"/>
<dbReference type="SMART" id="SM00271">
    <property type="entry name" value="DnaJ"/>
    <property type="match status" value="1"/>
</dbReference>
<evidence type="ECO:0000313" key="11">
    <source>
        <dbReference type="Proteomes" id="UP000317650"/>
    </source>
</evidence>
<comment type="caution">
    <text evidence="10">The sequence shown here is derived from an EMBL/GenBank/DDBJ whole genome shotgun (WGS) entry which is preliminary data.</text>
</comment>
<keyword evidence="2" id="KW-0677">Repeat</keyword>
<keyword evidence="7" id="KW-0812">Transmembrane</keyword>
<dbReference type="FunFam" id="2.10.230.10:FF:000002">
    <property type="entry name" value="Molecular chaperone DnaJ"/>
    <property type="match status" value="1"/>
</dbReference>
<evidence type="ECO:0008006" key="12">
    <source>
        <dbReference type="Google" id="ProtNLM"/>
    </source>
</evidence>
<keyword evidence="7" id="KW-1133">Transmembrane helix</keyword>
<dbReference type="GO" id="GO:0042026">
    <property type="term" value="P:protein refolding"/>
    <property type="evidence" value="ECO:0007669"/>
    <property type="project" value="TreeGrafter"/>
</dbReference>
<dbReference type="InterPro" id="IPR036869">
    <property type="entry name" value="J_dom_sf"/>
</dbReference>
<dbReference type="GO" id="GO:0009535">
    <property type="term" value="C:chloroplast thylakoid membrane"/>
    <property type="evidence" value="ECO:0007669"/>
    <property type="project" value="TreeGrafter"/>
</dbReference>
<organism evidence="10 11">
    <name type="scientific">Musa balbisiana</name>
    <name type="common">Banana</name>
    <dbReference type="NCBI Taxonomy" id="52838"/>
    <lineage>
        <taxon>Eukaryota</taxon>
        <taxon>Viridiplantae</taxon>
        <taxon>Streptophyta</taxon>
        <taxon>Embryophyta</taxon>
        <taxon>Tracheophyta</taxon>
        <taxon>Spermatophyta</taxon>
        <taxon>Magnoliopsida</taxon>
        <taxon>Liliopsida</taxon>
        <taxon>Zingiberales</taxon>
        <taxon>Musaceae</taxon>
        <taxon>Musa</taxon>
    </lineage>
</organism>
<proteinExistence type="inferred from homology"/>
<dbReference type="PANTHER" id="PTHR43096">
    <property type="entry name" value="DNAJ HOMOLOG 1, MITOCHONDRIAL-RELATED"/>
    <property type="match status" value="1"/>
</dbReference>
<evidence type="ECO:0000256" key="2">
    <source>
        <dbReference type="ARBA" id="ARBA00022737"/>
    </source>
</evidence>
<dbReference type="SUPFAM" id="SSF57938">
    <property type="entry name" value="DnaJ/Hsp40 cysteine-rich domain"/>
    <property type="match status" value="1"/>
</dbReference>
<dbReference type="Gene3D" id="2.60.260.20">
    <property type="entry name" value="Urease metallochaperone UreE, N-terminal domain"/>
    <property type="match status" value="2"/>
</dbReference>
<dbReference type="GO" id="GO:0005524">
    <property type="term" value="F:ATP binding"/>
    <property type="evidence" value="ECO:0007669"/>
    <property type="project" value="InterPro"/>
</dbReference>
<dbReference type="PANTHER" id="PTHR43096:SF26">
    <property type="entry name" value="CR-TYPE DOMAIN-CONTAINING PROTEIN"/>
    <property type="match status" value="1"/>
</dbReference>
<dbReference type="Pfam" id="PF00226">
    <property type="entry name" value="DnaJ"/>
    <property type="match status" value="1"/>
</dbReference>
<keyword evidence="4 6" id="KW-0862">Zinc</keyword>
<evidence type="ECO:0000259" key="8">
    <source>
        <dbReference type="PROSITE" id="PS50076"/>
    </source>
</evidence>
<dbReference type="STRING" id="52838.A0A4S8IJ23"/>
<keyword evidence="3 6" id="KW-0863">Zinc-finger</keyword>
<feature type="zinc finger region" description="CR-type" evidence="6">
    <location>
        <begin position="202"/>
        <end position="284"/>
    </location>
</feature>
<dbReference type="Pfam" id="PF01556">
    <property type="entry name" value="DnaJ_C"/>
    <property type="match status" value="1"/>
</dbReference>
<keyword evidence="11" id="KW-1185">Reference proteome</keyword>
<dbReference type="InterPro" id="IPR001305">
    <property type="entry name" value="HSP_DnaJ_Cys-rich_dom"/>
</dbReference>
<evidence type="ECO:0000259" key="9">
    <source>
        <dbReference type="PROSITE" id="PS51188"/>
    </source>
</evidence>
<dbReference type="InterPro" id="IPR008971">
    <property type="entry name" value="HSP40/DnaJ_pept-bd"/>
</dbReference>
<evidence type="ECO:0000313" key="10">
    <source>
        <dbReference type="EMBL" id="THU48355.1"/>
    </source>
</evidence>
<evidence type="ECO:0000256" key="5">
    <source>
        <dbReference type="ARBA" id="ARBA00023186"/>
    </source>
</evidence>
<dbReference type="CDD" id="cd10747">
    <property type="entry name" value="DnaJ_C"/>
    <property type="match status" value="1"/>
</dbReference>
<dbReference type="CDD" id="cd06257">
    <property type="entry name" value="DnaJ"/>
    <property type="match status" value="1"/>
</dbReference>
<dbReference type="GO" id="GO:0009408">
    <property type="term" value="P:response to heat"/>
    <property type="evidence" value="ECO:0007669"/>
    <property type="project" value="InterPro"/>
</dbReference>
<protein>
    <recommendedName>
        <fullName evidence="12">J domain-containing protein</fullName>
    </recommendedName>
</protein>
<evidence type="ECO:0000256" key="1">
    <source>
        <dbReference type="ARBA" id="ARBA00022723"/>
    </source>
</evidence>
<keyword evidence="1 6" id="KW-0479">Metal-binding</keyword>
<dbReference type="InterPro" id="IPR012724">
    <property type="entry name" value="DnaJ"/>
</dbReference>
<dbReference type="GO" id="GO:0008270">
    <property type="term" value="F:zinc ion binding"/>
    <property type="evidence" value="ECO:0007669"/>
    <property type="project" value="UniProtKB-KW"/>
</dbReference>
<evidence type="ECO:0000256" key="4">
    <source>
        <dbReference type="ARBA" id="ARBA00022833"/>
    </source>
</evidence>
<feature type="domain" description="J" evidence="8">
    <location>
        <begin position="66"/>
        <end position="130"/>
    </location>
</feature>
<feature type="transmembrane region" description="Helical" evidence="7">
    <location>
        <begin position="458"/>
        <end position="482"/>
    </location>
</feature>
<dbReference type="SUPFAM" id="SSF46565">
    <property type="entry name" value="Chaperone J-domain"/>
    <property type="match status" value="1"/>
</dbReference>
<dbReference type="InterPro" id="IPR001623">
    <property type="entry name" value="DnaJ_domain"/>
</dbReference>
<dbReference type="CDD" id="cd10719">
    <property type="entry name" value="DnaJ_zf"/>
    <property type="match status" value="1"/>
</dbReference>
<dbReference type="FunFam" id="1.10.287.110:FF:000037">
    <property type="entry name" value="Chaperone protein dnaJ A6 chloroplastic"/>
    <property type="match status" value="1"/>
</dbReference>
<dbReference type="InterPro" id="IPR036410">
    <property type="entry name" value="HSP_DnaJ_Cys-rich_dom_sf"/>
</dbReference>
<dbReference type="Gene3D" id="1.10.287.110">
    <property type="entry name" value="DnaJ domain"/>
    <property type="match status" value="1"/>
</dbReference>
<sequence length="498" mass="55028">MATLRSFSFKPLAPPGHLPFFSLRPKRWRLELASFSSSFSPGRLRFVSRSSDRRRRCTPIKAKATDYYGTLNLSRNSTLQEIKSAYRSLARKYHPDMNKSPGAEEKFKEISAAYEVLSDEEKRSLYDRYGEAGLQGEYGAAGVGPQGVDPFEVFNAFFGDSSGLFGGDMDPGGFSMNSRFTRRQGLDIRYDLSLSFEESVFGSQREVNVVRFETCDKCNGTGAKSSSCIKSCMECGGRGGVMNSQRTPFGIVSQVSTCSKCGGNGKLVTDFCRSCNGEGKIEGHRSIKVDIPAGVNDGYTIQINGEGSYDKKRGVVGNVYLFLHVNEKPGFRRDGLNLFSEVSIDYTEAILGTVETVEGYKDLQIPSGTQPGDTLKFSNMGVPNLRRPSVRGMHQDNMYKYSEKRKTRASQKRMNNSFWSYMKNLFGASQTGTGIASISLQAPVPAWMPHHKADPSTVAAYGAFAVTGILYLICRISGILSVPQKNFLTPQRSEKEDE</sequence>
<dbReference type="SUPFAM" id="SSF49493">
    <property type="entry name" value="HSP40/DnaJ peptide-binding domain"/>
    <property type="match status" value="2"/>
</dbReference>
<dbReference type="PRINTS" id="PR00625">
    <property type="entry name" value="JDOMAIN"/>
</dbReference>
<dbReference type="GO" id="GO:0051082">
    <property type="term" value="F:unfolded protein binding"/>
    <property type="evidence" value="ECO:0007669"/>
    <property type="project" value="InterPro"/>
</dbReference>
<dbReference type="HAMAP" id="MF_01152">
    <property type="entry name" value="DnaJ"/>
    <property type="match status" value="1"/>
</dbReference>
<feature type="domain" description="CR-type" evidence="9">
    <location>
        <begin position="202"/>
        <end position="284"/>
    </location>
</feature>
<accession>A0A4S8IJ23</accession>
<dbReference type="Gene3D" id="2.10.230.10">
    <property type="entry name" value="Heat shock protein DnaJ, cysteine-rich domain"/>
    <property type="match status" value="1"/>
</dbReference>
<reference evidence="10 11" key="1">
    <citation type="journal article" date="2019" name="Nat. Plants">
        <title>Genome sequencing of Musa balbisiana reveals subgenome evolution and function divergence in polyploid bananas.</title>
        <authorList>
            <person name="Yao X."/>
        </authorList>
    </citation>
    <scope>NUCLEOTIDE SEQUENCE [LARGE SCALE GENOMIC DNA]</scope>
    <source>
        <strain evidence="11">cv. DH-PKW</strain>
        <tissue evidence="10">Leaves</tissue>
    </source>
</reference>
<dbReference type="PROSITE" id="PS50076">
    <property type="entry name" value="DNAJ_2"/>
    <property type="match status" value="1"/>
</dbReference>
<dbReference type="Proteomes" id="UP000317650">
    <property type="component" value="Chromosome 9"/>
</dbReference>
<dbReference type="InterPro" id="IPR002939">
    <property type="entry name" value="DnaJ_C"/>
</dbReference>
<dbReference type="PROSITE" id="PS51188">
    <property type="entry name" value="ZF_CR"/>
    <property type="match status" value="1"/>
</dbReference>